<evidence type="ECO:0000256" key="1">
    <source>
        <dbReference type="SAM" id="MobiDB-lite"/>
    </source>
</evidence>
<feature type="compositionally biased region" description="Polar residues" evidence="1">
    <location>
        <begin position="111"/>
        <end position="128"/>
    </location>
</feature>
<evidence type="ECO:0000313" key="2">
    <source>
        <dbReference type="EnsemblPlants" id="ONIVA11G06090.2"/>
    </source>
</evidence>
<feature type="compositionally biased region" description="Basic and acidic residues" evidence="1">
    <location>
        <begin position="132"/>
        <end position="142"/>
    </location>
</feature>
<accession>A0A0E0IZD2</accession>
<name>A0A0E0IZD2_ORYNI</name>
<dbReference type="Proteomes" id="UP000006591">
    <property type="component" value="Chromosome 11"/>
</dbReference>
<reference evidence="2" key="1">
    <citation type="submission" date="2015-04" db="UniProtKB">
        <authorList>
            <consortium name="EnsemblPlants"/>
        </authorList>
    </citation>
    <scope>IDENTIFICATION</scope>
    <source>
        <strain evidence="2">SL10</strain>
    </source>
</reference>
<feature type="compositionally biased region" description="Basic residues" evidence="1">
    <location>
        <begin position="11"/>
        <end position="21"/>
    </location>
</feature>
<dbReference type="HOGENOM" id="CLU_1423590_0_0_1"/>
<keyword evidence="3" id="KW-1185">Reference proteome</keyword>
<evidence type="ECO:0000313" key="3">
    <source>
        <dbReference type="Proteomes" id="UP000006591"/>
    </source>
</evidence>
<sequence length="191" mass="20725">MRSPVADFQRWSHRRASRHVRTASCAGRKESTWWSTSSGRVPYAVSPGRGRRFLGHLLRRHSVEQVAGVGAEHEPLGPTRAEPPITNRNEGSPGQTLSSSRRHSPPPAASGQENARSTAWGSKISTYANGGRPDEEPGRAGERGSVGQGGWQLEAAARARKIGGIAGSEEVSLDQFEAARRERVRWRNGGD</sequence>
<proteinExistence type="predicted"/>
<dbReference type="AlphaFoldDB" id="A0A0E0IZD2"/>
<feature type="region of interest" description="Disordered" evidence="1">
    <location>
        <begin position="68"/>
        <end position="150"/>
    </location>
</feature>
<feature type="compositionally biased region" description="Polar residues" evidence="1">
    <location>
        <begin position="86"/>
        <end position="97"/>
    </location>
</feature>
<dbReference type="Gramene" id="ONIVA11G06090.2">
    <property type="protein sequence ID" value="ONIVA11G06090.2"/>
    <property type="gene ID" value="ONIVA11G06090"/>
</dbReference>
<organism evidence="2">
    <name type="scientific">Oryza nivara</name>
    <name type="common">Indian wild rice</name>
    <name type="synonym">Oryza sativa f. spontanea</name>
    <dbReference type="NCBI Taxonomy" id="4536"/>
    <lineage>
        <taxon>Eukaryota</taxon>
        <taxon>Viridiplantae</taxon>
        <taxon>Streptophyta</taxon>
        <taxon>Embryophyta</taxon>
        <taxon>Tracheophyta</taxon>
        <taxon>Spermatophyta</taxon>
        <taxon>Magnoliopsida</taxon>
        <taxon>Liliopsida</taxon>
        <taxon>Poales</taxon>
        <taxon>Poaceae</taxon>
        <taxon>BOP clade</taxon>
        <taxon>Oryzoideae</taxon>
        <taxon>Oryzeae</taxon>
        <taxon>Oryzinae</taxon>
        <taxon>Oryza</taxon>
    </lineage>
</organism>
<dbReference type="EnsemblPlants" id="ONIVA11G06090.2">
    <property type="protein sequence ID" value="ONIVA11G06090.2"/>
    <property type="gene ID" value="ONIVA11G06090"/>
</dbReference>
<protein>
    <submittedName>
        <fullName evidence="2">Uncharacterized protein</fullName>
    </submittedName>
</protein>
<feature type="region of interest" description="Disordered" evidence="1">
    <location>
        <begin position="1"/>
        <end position="38"/>
    </location>
</feature>
<reference evidence="2" key="2">
    <citation type="submission" date="2018-04" db="EMBL/GenBank/DDBJ databases">
        <title>OnivRS2 (Oryza nivara Reference Sequence Version 2).</title>
        <authorList>
            <person name="Zhang J."/>
            <person name="Kudrna D."/>
            <person name="Lee S."/>
            <person name="Talag J."/>
            <person name="Rajasekar S."/>
            <person name="Welchert J."/>
            <person name="Hsing Y.-I."/>
            <person name="Wing R.A."/>
        </authorList>
    </citation>
    <scope>NUCLEOTIDE SEQUENCE [LARGE SCALE GENOMIC DNA]</scope>
    <source>
        <strain evidence="2">SL10</strain>
    </source>
</reference>